<accession>A0ABT3SY33</accession>
<evidence type="ECO:0000256" key="4">
    <source>
        <dbReference type="ARBA" id="ARBA00023136"/>
    </source>
</evidence>
<evidence type="ECO:0000256" key="2">
    <source>
        <dbReference type="ARBA" id="ARBA00022692"/>
    </source>
</evidence>
<dbReference type="SUPFAM" id="SSF161084">
    <property type="entry name" value="MAPEG domain-like"/>
    <property type="match status" value="1"/>
</dbReference>
<reference evidence="6" key="1">
    <citation type="submission" date="2019-02" db="EMBL/GenBank/DDBJ databases">
        <authorList>
            <person name="Li S.-H."/>
        </authorList>
    </citation>
    <scope>NUCLEOTIDE SEQUENCE</scope>
    <source>
        <strain evidence="6">IMCC8485</strain>
    </source>
</reference>
<dbReference type="InterPro" id="IPR023352">
    <property type="entry name" value="MAPEG-like_dom_sf"/>
</dbReference>
<evidence type="ECO:0008006" key="8">
    <source>
        <dbReference type="Google" id="ProtNLM"/>
    </source>
</evidence>
<feature type="transmembrane region" description="Helical" evidence="5">
    <location>
        <begin position="68"/>
        <end position="86"/>
    </location>
</feature>
<evidence type="ECO:0000313" key="6">
    <source>
        <dbReference type="EMBL" id="MCX2974779.1"/>
    </source>
</evidence>
<evidence type="ECO:0000313" key="7">
    <source>
        <dbReference type="Proteomes" id="UP001143307"/>
    </source>
</evidence>
<protein>
    <recommendedName>
        <fullName evidence="8">MAPEG family protein</fullName>
    </recommendedName>
</protein>
<proteinExistence type="predicted"/>
<feature type="transmembrane region" description="Helical" evidence="5">
    <location>
        <begin position="117"/>
        <end position="134"/>
    </location>
</feature>
<dbReference type="InterPro" id="IPR001129">
    <property type="entry name" value="Membr-assoc_MAPEG"/>
</dbReference>
<sequence>MEDKYIFSPVLIQVMLTLCLYIYLAVAKKKAVTLGQVNEERRALHDDAWPDGVLQINNCIRNQFEVPLLFYVLIGVLWSISAVNIYVQVAAWLFVVSRIAHAIIHMGSNYVPVRRRFFMIGCFILIGLTFYAGYELLAN</sequence>
<dbReference type="EMBL" id="SHNP01000005">
    <property type="protein sequence ID" value="MCX2974779.1"/>
    <property type="molecule type" value="Genomic_DNA"/>
</dbReference>
<comment type="caution">
    <text evidence="6">The sequence shown here is derived from an EMBL/GenBank/DDBJ whole genome shotgun (WGS) entry which is preliminary data.</text>
</comment>
<evidence type="ECO:0000256" key="5">
    <source>
        <dbReference type="SAM" id="Phobius"/>
    </source>
</evidence>
<feature type="transmembrane region" description="Helical" evidence="5">
    <location>
        <begin position="6"/>
        <end position="26"/>
    </location>
</feature>
<evidence type="ECO:0000256" key="3">
    <source>
        <dbReference type="ARBA" id="ARBA00022989"/>
    </source>
</evidence>
<keyword evidence="2 5" id="KW-0812">Transmembrane</keyword>
<keyword evidence="3 5" id="KW-1133">Transmembrane helix</keyword>
<dbReference type="RefSeq" id="WP_279253494.1">
    <property type="nucleotide sequence ID" value="NZ_SHNP01000005.1"/>
</dbReference>
<evidence type="ECO:0000256" key="1">
    <source>
        <dbReference type="ARBA" id="ARBA00004370"/>
    </source>
</evidence>
<keyword evidence="7" id="KW-1185">Reference proteome</keyword>
<name>A0ABT3SY33_9GAMM</name>
<dbReference type="Pfam" id="PF01124">
    <property type="entry name" value="MAPEG"/>
    <property type="match status" value="1"/>
</dbReference>
<dbReference type="Gene3D" id="1.20.120.550">
    <property type="entry name" value="Membrane associated eicosanoid/glutathione metabolism-like domain"/>
    <property type="match status" value="1"/>
</dbReference>
<gene>
    <name evidence="6" type="ORF">EYC87_14395</name>
</gene>
<organism evidence="6 7">
    <name type="scientific">Candidatus Seongchinamella marina</name>
    <dbReference type="NCBI Taxonomy" id="2518990"/>
    <lineage>
        <taxon>Bacteria</taxon>
        <taxon>Pseudomonadati</taxon>
        <taxon>Pseudomonadota</taxon>
        <taxon>Gammaproteobacteria</taxon>
        <taxon>Cellvibrionales</taxon>
        <taxon>Halieaceae</taxon>
        <taxon>Seongchinamella</taxon>
    </lineage>
</organism>
<dbReference type="Proteomes" id="UP001143307">
    <property type="component" value="Unassembled WGS sequence"/>
</dbReference>
<comment type="subcellular location">
    <subcellularLocation>
        <location evidence="1">Membrane</location>
    </subcellularLocation>
</comment>
<keyword evidence="4 5" id="KW-0472">Membrane</keyword>